<protein>
    <recommendedName>
        <fullName evidence="7">DUF2321 domain-containing protein</fullName>
    </recommendedName>
</protein>
<dbReference type="EMBL" id="AJDQ01000012">
    <property type="protein sequence ID" value="EOI53405.1"/>
    <property type="molecule type" value="Genomic_DNA"/>
</dbReference>
<evidence type="ECO:0000313" key="6">
    <source>
        <dbReference type="Proteomes" id="UP000014160"/>
    </source>
</evidence>
<proteinExistence type="predicted"/>
<dbReference type="EMBL" id="ASWH01000001">
    <property type="protein sequence ID" value="EOW83116.1"/>
    <property type="molecule type" value="Genomic_DNA"/>
</dbReference>
<dbReference type="Pfam" id="PF10083">
    <property type="entry name" value="DUF2321"/>
    <property type="match status" value="1"/>
</dbReference>
<dbReference type="EMBL" id="ASWH01000001">
    <property type="protein sequence ID" value="EOW81320.1"/>
    <property type="molecule type" value="Genomic_DNA"/>
</dbReference>
<dbReference type="HOGENOM" id="CLU_137813_0_0_9"/>
<accession>R2V6N4</accession>
<comment type="caution">
    <text evidence="1">The sequence shown here is derived from an EMBL/GenBank/DDBJ whole genome shotgun (WGS) entry which is preliminary data.</text>
</comment>
<dbReference type="EMBL" id="AJDQ01000006">
    <property type="protein sequence ID" value="EOI57310.1"/>
    <property type="molecule type" value="Genomic_DNA"/>
</dbReference>
<evidence type="ECO:0000313" key="5">
    <source>
        <dbReference type="Proteomes" id="UP000013750"/>
    </source>
</evidence>
<dbReference type="AlphaFoldDB" id="R2V6N4"/>
<name>R2V6N4_9ENTE</name>
<evidence type="ECO:0008006" key="7">
    <source>
        <dbReference type="Google" id="ProtNLM"/>
    </source>
</evidence>
<sequence>MGKQYYQKICLNGHQVTDHYSSSNNPNPPEFCELCGEKVIVTCPNCEQAILGDRDIDGVITVGFTKSVPNYCKSCGTPFPWTQKILEGAAELVALDDGLSDQDKQLIESAIPDLLVDTPKTKVAEAKFSKGYSKASKLVKDSLYNLLVDVLSETVKKTIFN</sequence>
<reference evidence="1 5" key="1">
    <citation type="submission" date="2013-02" db="EMBL/GenBank/DDBJ databases">
        <title>The Genome Sequence of Enterococcus gilvus ATCC BAA-350.</title>
        <authorList>
            <consortium name="The Broad Institute Genome Sequencing Platform"/>
            <consortium name="The Broad Institute Genome Sequencing Center for Infectious Disease"/>
            <person name="Earl A.M."/>
            <person name="Gilmore M.S."/>
            <person name="Lebreton F."/>
            <person name="Walker B."/>
            <person name="Young S.K."/>
            <person name="Zeng Q."/>
            <person name="Gargeya S."/>
            <person name="Fitzgerald M."/>
            <person name="Haas B."/>
            <person name="Abouelleil A."/>
            <person name="Alvarado L."/>
            <person name="Arachchi H.M."/>
            <person name="Berlin A.M."/>
            <person name="Chapman S.B."/>
            <person name="Dewar J."/>
            <person name="Goldberg J."/>
            <person name="Griggs A."/>
            <person name="Gujja S."/>
            <person name="Hansen M."/>
            <person name="Howarth C."/>
            <person name="Imamovic A."/>
            <person name="Larimer J."/>
            <person name="McCowan C."/>
            <person name="Murphy C."/>
            <person name="Neiman D."/>
            <person name="Pearson M."/>
            <person name="Priest M."/>
            <person name="Roberts A."/>
            <person name="Saif S."/>
            <person name="Shea T."/>
            <person name="Sisk P."/>
            <person name="Sykes S."/>
            <person name="Wortman J."/>
            <person name="Nusbaum C."/>
            <person name="Birren B."/>
        </authorList>
    </citation>
    <scope>NUCLEOTIDE SEQUENCE [LARGE SCALE GENOMIC DNA]</scope>
    <source>
        <strain evidence="1 5">ATCC BAA-350</strain>
    </source>
</reference>
<gene>
    <name evidence="3" type="ORF">I592_00605</name>
    <name evidence="4" type="ORF">I592_02443</name>
    <name evidence="2" type="ORF">UKC_01524</name>
    <name evidence="1" type="ORF">UKC_03357</name>
</gene>
<reference evidence="3 6" key="2">
    <citation type="submission" date="2013-03" db="EMBL/GenBank/DDBJ databases">
        <title>The Genome Sequence of Enterococcus gilvus ATCC BAA-350 (PacBio/Illumina hybrid assembly).</title>
        <authorList>
            <consortium name="The Broad Institute Genomics Platform"/>
            <consortium name="The Broad Institute Genome Sequencing Center for Infectious Disease"/>
            <person name="Earl A."/>
            <person name="Russ C."/>
            <person name="Gilmore M."/>
            <person name="Surin D."/>
            <person name="Walker B."/>
            <person name="Young S."/>
            <person name="Zeng Q."/>
            <person name="Gargeya S."/>
            <person name="Fitzgerald M."/>
            <person name="Haas B."/>
            <person name="Abouelleil A."/>
            <person name="Allen A.W."/>
            <person name="Alvarado L."/>
            <person name="Arachchi H.M."/>
            <person name="Berlin A.M."/>
            <person name="Chapman S.B."/>
            <person name="Gainer-Dewar J."/>
            <person name="Goldberg J."/>
            <person name="Griggs A."/>
            <person name="Gujja S."/>
            <person name="Hansen M."/>
            <person name="Howarth C."/>
            <person name="Imamovic A."/>
            <person name="Ireland A."/>
            <person name="Larimer J."/>
            <person name="McCowan C."/>
            <person name="Murphy C."/>
            <person name="Pearson M."/>
            <person name="Poon T.W."/>
            <person name="Priest M."/>
            <person name="Roberts A."/>
            <person name="Saif S."/>
            <person name="Shea T."/>
            <person name="Sisk P."/>
            <person name="Sykes S."/>
            <person name="Wortman J."/>
            <person name="Nusbaum C."/>
            <person name="Birren B."/>
        </authorList>
    </citation>
    <scope>NUCLEOTIDE SEQUENCE [LARGE SCALE GENOMIC DNA]</scope>
    <source>
        <strain evidence="3 6">ATCC BAA-350</strain>
    </source>
</reference>
<dbReference type="InterPro" id="IPR016891">
    <property type="entry name" value="DUF2321"/>
</dbReference>
<dbReference type="PATRIC" id="fig|1158614.3.peg.1538"/>
<evidence type="ECO:0000313" key="4">
    <source>
        <dbReference type="EMBL" id="EOW83116.1"/>
    </source>
</evidence>
<dbReference type="Proteomes" id="UP000014160">
    <property type="component" value="Unassembled WGS sequence"/>
</dbReference>
<keyword evidence="6" id="KW-1185">Reference proteome</keyword>
<dbReference type="Proteomes" id="UP000013750">
    <property type="component" value="Unassembled WGS sequence"/>
</dbReference>
<dbReference type="eggNOG" id="COG4306">
    <property type="taxonomic scope" value="Bacteria"/>
</dbReference>
<evidence type="ECO:0000313" key="1">
    <source>
        <dbReference type="EMBL" id="EOI53405.1"/>
    </source>
</evidence>
<dbReference type="RefSeq" id="WP_010779941.1">
    <property type="nucleotide sequence ID" value="NZ_ASWH01000001.1"/>
</dbReference>
<organism evidence="1 5">
    <name type="scientific">Enterococcus gilvus ATCC BAA-350</name>
    <dbReference type="NCBI Taxonomy" id="1158614"/>
    <lineage>
        <taxon>Bacteria</taxon>
        <taxon>Bacillati</taxon>
        <taxon>Bacillota</taxon>
        <taxon>Bacilli</taxon>
        <taxon>Lactobacillales</taxon>
        <taxon>Enterococcaceae</taxon>
        <taxon>Enterococcus</taxon>
    </lineage>
</organism>
<evidence type="ECO:0000313" key="3">
    <source>
        <dbReference type="EMBL" id="EOW81320.1"/>
    </source>
</evidence>
<evidence type="ECO:0000313" key="2">
    <source>
        <dbReference type="EMBL" id="EOI57310.1"/>
    </source>
</evidence>